<dbReference type="GO" id="GO:0009435">
    <property type="term" value="P:NAD+ biosynthetic process"/>
    <property type="evidence" value="ECO:0007669"/>
    <property type="project" value="UniProtKB-UniPathway"/>
</dbReference>
<comment type="pathway">
    <text evidence="2">Cofactor biosynthesis; NAD(+) biosynthesis; nicotinate D-ribonucleotide from quinolinate: step 1/1.</text>
</comment>
<evidence type="ECO:0000256" key="10">
    <source>
        <dbReference type="PIRSR" id="PIRSR006250-1"/>
    </source>
</evidence>
<dbReference type="GO" id="GO:0005737">
    <property type="term" value="C:cytoplasm"/>
    <property type="evidence" value="ECO:0007669"/>
    <property type="project" value="TreeGrafter"/>
</dbReference>
<proteinExistence type="inferred from homology"/>
<evidence type="ECO:0000313" key="14">
    <source>
        <dbReference type="Proteomes" id="UP000221024"/>
    </source>
</evidence>
<dbReference type="GO" id="GO:0004514">
    <property type="term" value="F:nicotinate-nucleotide diphosphorylase (carboxylating) activity"/>
    <property type="evidence" value="ECO:0007669"/>
    <property type="project" value="UniProtKB-EC"/>
</dbReference>
<keyword evidence="6 9" id="KW-0328">Glycosyltransferase</keyword>
<dbReference type="SUPFAM" id="SSF51690">
    <property type="entry name" value="Nicotinate/Quinolinate PRTase C-terminal domain-like"/>
    <property type="match status" value="1"/>
</dbReference>
<dbReference type="FunFam" id="3.20.20.70:FF:000149">
    <property type="entry name" value="Nicotinate-nucleotide pyrophosphorylase [carboxylating]"/>
    <property type="match status" value="1"/>
</dbReference>
<feature type="binding site" evidence="10">
    <location>
        <begin position="261"/>
        <end position="263"/>
    </location>
    <ligand>
        <name>substrate</name>
    </ligand>
</feature>
<dbReference type="InterPro" id="IPR022412">
    <property type="entry name" value="Quinolinate_PRibosylTrfase_N"/>
</dbReference>
<feature type="binding site" evidence="10">
    <location>
        <position position="107"/>
    </location>
    <ligand>
        <name>substrate</name>
    </ligand>
</feature>
<protein>
    <recommendedName>
        <fullName evidence="4">nicotinate-nucleotide diphosphorylase (carboxylating)</fullName>
        <ecNumber evidence="4">2.4.2.19</ecNumber>
    </recommendedName>
    <alternativeName>
        <fullName evidence="8">Quinolinate phosphoribosyltransferase [decarboxylating]</fullName>
    </alternativeName>
</protein>
<name>A0A2H3NJX8_9BACT</name>
<feature type="binding site" evidence="10">
    <location>
        <begin position="140"/>
        <end position="142"/>
    </location>
    <ligand>
        <name>substrate</name>
    </ligand>
</feature>
<dbReference type="InterPro" id="IPR036068">
    <property type="entry name" value="Nicotinate_pribotase-like_C"/>
</dbReference>
<dbReference type="CDD" id="cd01572">
    <property type="entry name" value="QPRTase"/>
    <property type="match status" value="1"/>
</dbReference>
<evidence type="ECO:0000256" key="7">
    <source>
        <dbReference type="ARBA" id="ARBA00022679"/>
    </source>
</evidence>
<evidence type="ECO:0000259" key="12">
    <source>
        <dbReference type="Pfam" id="PF02749"/>
    </source>
</evidence>
<dbReference type="Gene3D" id="3.90.1170.20">
    <property type="entry name" value="Quinolinate phosphoribosyl transferase, N-terminal domain"/>
    <property type="match status" value="1"/>
</dbReference>
<evidence type="ECO:0000256" key="3">
    <source>
        <dbReference type="ARBA" id="ARBA00009400"/>
    </source>
</evidence>
<comment type="similarity">
    <text evidence="3 9">Belongs to the NadC/ModD family.</text>
</comment>
<evidence type="ECO:0000256" key="8">
    <source>
        <dbReference type="ARBA" id="ARBA00033102"/>
    </source>
</evidence>
<dbReference type="InterPro" id="IPR004393">
    <property type="entry name" value="NadC"/>
</dbReference>
<evidence type="ECO:0000313" key="13">
    <source>
        <dbReference type="EMBL" id="PEN06024.1"/>
    </source>
</evidence>
<evidence type="ECO:0000259" key="11">
    <source>
        <dbReference type="Pfam" id="PF01729"/>
    </source>
</evidence>
<evidence type="ECO:0000256" key="1">
    <source>
        <dbReference type="ARBA" id="ARBA00003237"/>
    </source>
</evidence>
<organism evidence="13 14">
    <name type="scientific">Longimonas halophila</name>
    <dbReference type="NCBI Taxonomy" id="1469170"/>
    <lineage>
        <taxon>Bacteria</taxon>
        <taxon>Pseudomonadati</taxon>
        <taxon>Rhodothermota</taxon>
        <taxon>Rhodothermia</taxon>
        <taxon>Rhodothermales</taxon>
        <taxon>Salisaetaceae</taxon>
        <taxon>Longimonas</taxon>
    </lineage>
</organism>
<dbReference type="PIRSF" id="PIRSF006250">
    <property type="entry name" value="NadC_ModD"/>
    <property type="match status" value="1"/>
</dbReference>
<dbReference type="InterPro" id="IPR013785">
    <property type="entry name" value="Aldolase_TIM"/>
</dbReference>
<dbReference type="EMBL" id="PDEP01000010">
    <property type="protein sequence ID" value="PEN06024.1"/>
    <property type="molecule type" value="Genomic_DNA"/>
</dbReference>
<dbReference type="OrthoDB" id="9782546at2"/>
<sequence length="301" mass="31507">MSAMSTLPPYLSEADLDALLARAWTEDIGRGDITTAATVPAQTQGQATITAKASGVVAGLYVAAHVFRHAGAPTSIRWHVSDGTRVEPGTTVGTLRGNAAALLTAERLALNLMQRMSGIATATARMVEAARPHAPDILDTRKTAPGLRALDKWAVHLGGGTNHRIGLYDLFLIKDNHIAAAGGIAEALDAAQRYRDTHNTDLGIELEVRTLDELDAALAHGGPDILLLDNMTHVMSDGTVDVSMLQTAVDRVDGQCRTEASGNVTLRTVTPIAATGVDAISSGALTHSVTALDLSMGLELL</sequence>
<comment type="function">
    <text evidence="1">Involved in the catabolism of quinolinic acid (QA).</text>
</comment>
<feature type="domain" description="Quinolinate phosphoribosyl transferase N-terminal" evidence="12">
    <location>
        <begin position="32"/>
        <end position="117"/>
    </location>
</feature>
<comment type="caution">
    <text evidence="13">The sequence shown here is derived from an EMBL/GenBank/DDBJ whole genome shotgun (WGS) entry which is preliminary data.</text>
</comment>
<keyword evidence="7 9" id="KW-0808">Transferase</keyword>
<dbReference type="EC" id="2.4.2.19" evidence="4"/>
<feature type="binding site" evidence="10">
    <location>
        <position position="207"/>
    </location>
    <ligand>
        <name>substrate</name>
    </ligand>
</feature>
<dbReference type="Gene3D" id="3.20.20.70">
    <property type="entry name" value="Aldolase class I"/>
    <property type="match status" value="1"/>
</dbReference>
<dbReference type="Pfam" id="PF02749">
    <property type="entry name" value="QRPTase_N"/>
    <property type="match status" value="1"/>
</dbReference>
<dbReference type="UniPathway" id="UPA00253">
    <property type="reaction ID" value="UER00331"/>
</dbReference>
<dbReference type="Proteomes" id="UP000221024">
    <property type="component" value="Unassembled WGS sequence"/>
</dbReference>
<dbReference type="AlphaFoldDB" id="A0A2H3NJX8"/>
<keyword evidence="14" id="KW-1185">Reference proteome</keyword>
<feature type="binding site" evidence="10">
    <location>
        <position position="174"/>
    </location>
    <ligand>
        <name>substrate</name>
    </ligand>
</feature>
<evidence type="ECO:0000256" key="2">
    <source>
        <dbReference type="ARBA" id="ARBA00004893"/>
    </source>
</evidence>
<feature type="binding site" evidence="10">
    <location>
        <position position="229"/>
    </location>
    <ligand>
        <name>substrate</name>
    </ligand>
</feature>
<evidence type="ECO:0000256" key="5">
    <source>
        <dbReference type="ARBA" id="ARBA00022642"/>
    </source>
</evidence>
<gene>
    <name evidence="13" type="primary">nadC</name>
    <name evidence="13" type="ORF">CRI93_11120</name>
</gene>
<reference evidence="13 14" key="1">
    <citation type="submission" date="2017-10" db="EMBL/GenBank/DDBJ databases">
        <title>Draft genome of Longimonas halophila.</title>
        <authorList>
            <person name="Goh K.M."/>
            <person name="Shamsir M.S."/>
            <person name="Lim S.W."/>
        </authorList>
    </citation>
    <scope>NUCLEOTIDE SEQUENCE [LARGE SCALE GENOMIC DNA]</scope>
    <source>
        <strain evidence="13 14">KCTC 42399</strain>
    </source>
</reference>
<dbReference type="InterPro" id="IPR037128">
    <property type="entry name" value="Quinolinate_PRibosylTase_N_sf"/>
</dbReference>
<feature type="domain" description="Quinolinate phosphoribosyl transferase C-terminal" evidence="11">
    <location>
        <begin position="119"/>
        <end position="296"/>
    </location>
</feature>
<evidence type="ECO:0000256" key="4">
    <source>
        <dbReference type="ARBA" id="ARBA00011944"/>
    </source>
</evidence>
<dbReference type="GO" id="GO:0034213">
    <property type="term" value="P:quinolinate catabolic process"/>
    <property type="evidence" value="ECO:0007669"/>
    <property type="project" value="TreeGrafter"/>
</dbReference>
<dbReference type="PANTHER" id="PTHR32179">
    <property type="entry name" value="NICOTINATE-NUCLEOTIDE PYROPHOSPHORYLASE [CARBOXYLATING]"/>
    <property type="match status" value="1"/>
</dbReference>
<evidence type="ECO:0000256" key="9">
    <source>
        <dbReference type="PIRNR" id="PIRNR006250"/>
    </source>
</evidence>
<feature type="binding site" evidence="10">
    <location>
        <begin position="282"/>
        <end position="284"/>
    </location>
    <ligand>
        <name>substrate</name>
    </ligand>
</feature>
<dbReference type="InterPro" id="IPR002638">
    <property type="entry name" value="Quinolinate_PRibosylTrfase_C"/>
</dbReference>
<accession>A0A2H3NJX8</accession>
<keyword evidence="5" id="KW-0662">Pyridine nucleotide biosynthesis</keyword>
<dbReference type="FunFam" id="3.90.1170.20:FF:000001">
    <property type="entry name" value="Nicotinate-nucleotide diphosphorylase (Carboxylating)"/>
    <property type="match status" value="1"/>
</dbReference>
<dbReference type="InterPro" id="IPR027277">
    <property type="entry name" value="NadC/ModD"/>
</dbReference>
<evidence type="ECO:0000256" key="6">
    <source>
        <dbReference type="ARBA" id="ARBA00022676"/>
    </source>
</evidence>
<dbReference type="NCBIfam" id="TIGR00078">
    <property type="entry name" value="nadC"/>
    <property type="match status" value="1"/>
</dbReference>
<dbReference type="Pfam" id="PF01729">
    <property type="entry name" value="QRPTase_C"/>
    <property type="match status" value="1"/>
</dbReference>
<dbReference type="PANTHER" id="PTHR32179:SF3">
    <property type="entry name" value="NICOTINATE-NUCLEOTIDE PYROPHOSPHORYLASE [CARBOXYLATING]"/>
    <property type="match status" value="1"/>
</dbReference>
<dbReference type="SUPFAM" id="SSF54675">
    <property type="entry name" value="Nicotinate/Quinolinate PRTase N-terminal domain-like"/>
    <property type="match status" value="1"/>
</dbReference>
<feature type="binding site" evidence="10">
    <location>
        <position position="164"/>
    </location>
    <ligand>
        <name>substrate</name>
    </ligand>
</feature>